<dbReference type="PANTHER" id="PTHR37283:SF1">
    <property type="entry name" value="PH DOMAIN-CONTAINING PROTEIN YHR131C"/>
    <property type="match status" value="1"/>
</dbReference>
<proteinExistence type="predicted"/>
<protein>
    <recommendedName>
        <fullName evidence="4">PH domain-containing protein</fullName>
    </recommendedName>
</protein>
<keyword evidence="3" id="KW-1185">Reference proteome</keyword>
<feature type="compositionally biased region" description="Low complexity" evidence="1">
    <location>
        <begin position="118"/>
        <end position="135"/>
    </location>
</feature>
<feature type="compositionally biased region" description="Polar residues" evidence="1">
    <location>
        <begin position="567"/>
        <end position="584"/>
    </location>
</feature>
<feature type="compositionally biased region" description="Low complexity" evidence="1">
    <location>
        <begin position="446"/>
        <end position="459"/>
    </location>
</feature>
<feature type="compositionally biased region" description="Acidic residues" evidence="1">
    <location>
        <begin position="636"/>
        <end position="659"/>
    </location>
</feature>
<dbReference type="InterPro" id="IPR011993">
    <property type="entry name" value="PH-like_dom_sf"/>
</dbReference>
<feature type="compositionally biased region" description="Polar residues" evidence="1">
    <location>
        <begin position="521"/>
        <end position="549"/>
    </location>
</feature>
<sequence>MLFSETPTDFNSNTENDLQCQQSSQSQFTPHHSHNDRISSSSVTHKDMPHRYQPQPVPHQLPNTNNCSSSSTTHASPSTSSASSSSSSLFSTENNNFSDPRPHGNRLLFTGNEDNETRNSTSNSNSNSNNVNANDNDTEDNYHFQQRSYSPPTPCPSIWSSFDAKYVPDSHELLQLLEPNPVPPPSYDSLPPGGCPRFPVLQPLSSFEEAIYTDLHSASKKSNTFISDPQEHTDDGPLNTPEVSETVPPPYSPSIYKIGIVSRKVEWVNPYEMSTNRSWKYLICELNSTQLNFYNIPPGYEDKILDFVSKDNKDSLNRMCPNRTAFNNSILTNDYDHHLYDFVKNHGLLEDLCTGSKKKGLVRTYSLQYARVGLATDYQKRVNVLRLRIESEQILLHFECTQDLIDWNTSLSVGKDIAIDINERESPKYRTVPRRRRRGGNRRNSNRTGNTQPSSSSSSATNFSRYNSTYDQLTSTRNMIKSASDANKIKDRFNKLRSKFSSSRLRSSSYPSPSPSPSPLDGTSVSDTYHQPRLRSNTNFPVRSSNNMVDCSYVSQQGGSGGYSSSITTGRNQHQPSYSSSYANSFEDDGDDVEDYDEEFNEVLRRSRHEMSASASTPQGVDDDQEDIQSMSDLRLDEDEEDGSGEGEEDHVEEEEEGYREDTDGGFVSMARSRGVFPIGAAERKVVSHMSRGNADDHKWDPRPNEAYSKRRYYRNCLRCIKPLTMEESWVYKPLVKPTPFSPLNVAYLKAVKYAGPNGEVMASASVSVPNSSVSSSSASFTSVYRKNAYSGGSASSSLMLPDTALTKLPNHFLKEFSVGPHGLVPREII</sequence>
<feature type="compositionally biased region" description="Basic residues" evidence="1">
    <location>
        <begin position="431"/>
        <end position="445"/>
    </location>
</feature>
<gene>
    <name evidence="2" type="ORF">KGF57_001302</name>
</gene>
<organism evidence="2 3">
    <name type="scientific">Candida theae</name>
    <dbReference type="NCBI Taxonomy" id="1198502"/>
    <lineage>
        <taxon>Eukaryota</taxon>
        <taxon>Fungi</taxon>
        <taxon>Dikarya</taxon>
        <taxon>Ascomycota</taxon>
        <taxon>Saccharomycotina</taxon>
        <taxon>Pichiomycetes</taxon>
        <taxon>Debaryomycetaceae</taxon>
        <taxon>Candida/Lodderomyces clade</taxon>
        <taxon>Candida</taxon>
    </lineage>
</organism>
<feature type="region of interest" description="Disordered" evidence="1">
    <location>
        <begin position="1"/>
        <end position="150"/>
    </location>
</feature>
<feature type="compositionally biased region" description="Low complexity" evidence="1">
    <location>
        <begin position="499"/>
        <end position="511"/>
    </location>
</feature>
<name>A0AAD5BHX2_9ASCO</name>
<dbReference type="GeneID" id="76149361"/>
<feature type="compositionally biased region" description="Polar residues" evidence="1">
    <location>
        <begin position="1"/>
        <end position="30"/>
    </location>
</feature>
<feature type="region of interest" description="Disordered" evidence="1">
    <location>
        <begin position="428"/>
        <end position="464"/>
    </location>
</feature>
<reference evidence="2 3" key="1">
    <citation type="journal article" date="2022" name="DNA Res.">
        <title>Genome analysis of five recently described species of the CUG-Ser clade uncovers Candida theae as a new hybrid lineage with pathogenic potential in the Candida parapsilosis species complex.</title>
        <authorList>
            <person name="Mixao V."/>
            <person name="Del Olmo V."/>
            <person name="Hegedusova E."/>
            <person name="Saus E."/>
            <person name="Pryszcz L."/>
            <person name="Cillingova A."/>
            <person name="Nosek J."/>
            <person name="Gabaldon T."/>
        </authorList>
    </citation>
    <scope>NUCLEOTIDE SEQUENCE [LARGE SCALE GENOMIC DNA]</scope>
    <source>
        <strain evidence="2 3">CBS 12239</strain>
    </source>
</reference>
<feature type="region of interest" description="Disordered" evidence="1">
    <location>
        <begin position="497"/>
        <end position="593"/>
    </location>
</feature>
<comment type="caution">
    <text evidence="2">The sequence shown here is derived from an EMBL/GenBank/DDBJ whole genome shotgun (WGS) entry which is preliminary data.</text>
</comment>
<evidence type="ECO:0000313" key="3">
    <source>
        <dbReference type="Proteomes" id="UP001204833"/>
    </source>
</evidence>
<accession>A0AAD5BHX2</accession>
<dbReference type="RefSeq" id="XP_051610179.1">
    <property type="nucleotide sequence ID" value="XM_051750494.1"/>
</dbReference>
<dbReference type="Gene3D" id="2.30.29.30">
    <property type="entry name" value="Pleckstrin-homology domain (PH domain)/Phosphotyrosine-binding domain (PTB)"/>
    <property type="match status" value="1"/>
</dbReference>
<dbReference type="Proteomes" id="UP001204833">
    <property type="component" value="Unassembled WGS sequence"/>
</dbReference>
<dbReference type="EMBL" id="JAIHNG010000063">
    <property type="protein sequence ID" value="KAI5963357.1"/>
    <property type="molecule type" value="Genomic_DNA"/>
</dbReference>
<dbReference type="PANTHER" id="PTHR37283">
    <property type="entry name" value="PH DOMAIN-CONTAINING PROTEIN YHR131C"/>
    <property type="match status" value="1"/>
</dbReference>
<feature type="compositionally biased region" description="Low complexity" evidence="1">
    <location>
        <begin position="63"/>
        <end position="98"/>
    </location>
</feature>
<evidence type="ECO:0008006" key="4">
    <source>
        <dbReference type="Google" id="ProtNLM"/>
    </source>
</evidence>
<evidence type="ECO:0000313" key="2">
    <source>
        <dbReference type="EMBL" id="KAI5963357.1"/>
    </source>
</evidence>
<dbReference type="SUPFAM" id="SSF50729">
    <property type="entry name" value="PH domain-like"/>
    <property type="match status" value="1"/>
</dbReference>
<dbReference type="AlphaFoldDB" id="A0AAD5BHX2"/>
<evidence type="ECO:0000256" key="1">
    <source>
        <dbReference type="SAM" id="MobiDB-lite"/>
    </source>
</evidence>
<feature type="region of interest" description="Disordered" evidence="1">
    <location>
        <begin position="606"/>
        <end position="666"/>
    </location>
</feature>
<feature type="region of interest" description="Disordered" evidence="1">
    <location>
        <begin position="223"/>
        <end position="247"/>
    </location>
</feature>